<sequence length="221" mass="25647">MRTQLLFVFLFIFIIFSNSQTADQIIKKHLEITGGINNWKDFNSVVLKGEMVLGLKEAYPIEIYQKRPNWNKTIMITNGKKMLLNGYNGKKAVKYNFQSNKLENDFSYVPEAFDSDLLDYSNKGFQAVLAGTEKINGTNCYKVKLIKNTNVTTYCFDVKSYQLIKEINTEETKTYSNFRKSSTLTFPYKIEIKSIDNQSDFVLIFKTIEVNKLISSKEFNF</sequence>
<dbReference type="EMBL" id="PSZM01000036">
    <property type="protein sequence ID" value="PQL93173.1"/>
    <property type="molecule type" value="Genomic_DNA"/>
</dbReference>
<protein>
    <submittedName>
        <fullName evidence="1">Histidine kinase</fullName>
    </submittedName>
</protein>
<dbReference type="GO" id="GO:0016301">
    <property type="term" value="F:kinase activity"/>
    <property type="evidence" value="ECO:0007669"/>
    <property type="project" value="UniProtKB-KW"/>
</dbReference>
<reference evidence="1 2" key="1">
    <citation type="submission" date="2018-02" db="EMBL/GenBank/DDBJ databases">
        <title>Genome sequences of Apibacter spp., gut symbionts of Asian honey bees.</title>
        <authorList>
            <person name="Kwong W.K."/>
            <person name="Steele M.I."/>
            <person name="Moran N.A."/>
        </authorList>
    </citation>
    <scope>NUCLEOTIDE SEQUENCE [LARGE SCALE GENOMIC DNA]</scope>
    <source>
        <strain evidence="2">wkB301</strain>
    </source>
</reference>
<name>A0A2S8ADZ3_9FLAO</name>
<comment type="caution">
    <text evidence="1">The sequence shown here is derived from an EMBL/GenBank/DDBJ whole genome shotgun (WGS) entry which is preliminary data.</text>
</comment>
<dbReference type="Proteomes" id="UP000238042">
    <property type="component" value="Unassembled WGS sequence"/>
</dbReference>
<dbReference type="Gene3D" id="2.50.20.10">
    <property type="entry name" value="Lipoprotein localisation LolA/LolB/LppX"/>
    <property type="match status" value="1"/>
</dbReference>
<keyword evidence="2" id="KW-1185">Reference proteome</keyword>
<dbReference type="AlphaFoldDB" id="A0A2S8ADZ3"/>
<proteinExistence type="predicted"/>
<evidence type="ECO:0000313" key="2">
    <source>
        <dbReference type="Proteomes" id="UP000238042"/>
    </source>
</evidence>
<dbReference type="RefSeq" id="WP_105246738.1">
    <property type="nucleotide sequence ID" value="NZ_PSZM01000036.1"/>
</dbReference>
<evidence type="ECO:0000313" key="1">
    <source>
        <dbReference type="EMBL" id="PQL93173.1"/>
    </source>
</evidence>
<organism evidence="1 2">
    <name type="scientific">Apibacter adventoris</name>
    <dbReference type="NCBI Taxonomy" id="1679466"/>
    <lineage>
        <taxon>Bacteria</taxon>
        <taxon>Pseudomonadati</taxon>
        <taxon>Bacteroidota</taxon>
        <taxon>Flavobacteriia</taxon>
        <taxon>Flavobacteriales</taxon>
        <taxon>Weeksellaceae</taxon>
        <taxon>Apibacter</taxon>
    </lineage>
</organism>
<keyword evidence="1" id="KW-0808">Transferase</keyword>
<gene>
    <name evidence="1" type="ORF">C4S77_05805</name>
</gene>
<accession>A0A2S8ADZ3</accession>
<dbReference type="OrthoDB" id="1265741at2"/>
<keyword evidence="1" id="KW-0418">Kinase</keyword>